<organism evidence="2 3">
    <name type="scientific">Citrobacter cronae</name>
    <dbReference type="NCBI Taxonomy" id="1748967"/>
    <lineage>
        <taxon>Bacteria</taxon>
        <taxon>Pseudomonadati</taxon>
        <taxon>Pseudomonadota</taxon>
        <taxon>Gammaproteobacteria</taxon>
        <taxon>Enterobacterales</taxon>
        <taxon>Enterobacteriaceae</taxon>
        <taxon>Citrobacter</taxon>
        <taxon>Citrobacter freundii complex</taxon>
    </lineage>
</organism>
<dbReference type="PROSITE" id="PS01141">
    <property type="entry name" value="T2SP_C"/>
    <property type="match status" value="1"/>
</dbReference>
<dbReference type="InterPro" id="IPR036034">
    <property type="entry name" value="PDZ_sf"/>
</dbReference>
<feature type="transmembrane region" description="Helical" evidence="1">
    <location>
        <begin position="46"/>
        <end position="67"/>
    </location>
</feature>
<accession>A0A7X1EKI5</accession>
<dbReference type="Gene3D" id="2.30.30.830">
    <property type="match status" value="1"/>
</dbReference>
<reference evidence="2 3" key="1">
    <citation type="submission" date="2020-08" db="EMBL/GenBank/DDBJ databases">
        <title>Emergence and comparative genomics analysis of Citrobacter in Fennec fox imported from North Africa to China.</title>
        <authorList>
            <person name="Zheng B."/>
        </authorList>
    </citation>
    <scope>NUCLEOTIDE SEQUENCE [LARGE SCALE GENOMIC DNA]</scope>
    <source>
        <strain evidence="2 3">FF141</strain>
    </source>
</reference>
<dbReference type="AlphaFoldDB" id="A0A7X1EKI5"/>
<keyword evidence="1" id="KW-0812">Transmembrane</keyword>
<keyword evidence="1" id="KW-1133">Transmembrane helix</keyword>
<comment type="caution">
    <text evidence="2">The sequence shown here is derived from an EMBL/GenBank/DDBJ whole genome shotgun (WGS) entry which is preliminary data.</text>
</comment>
<dbReference type="NCBIfam" id="TIGR01713">
    <property type="entry name" value="typeII_sec_gspC"/>
    <property type="match status" value="1"/>
</dbReference>
<dbReference type="GO" id="GO:0015628">
    <property type="term" value="P:protein secretion by the type II secretion system"/>
    <property type="evidence" value="ECO:0007669"/>
    <property type="project" value="InterPro"/>
</dbReference>
<dbReference type="Gene3D" id="2.30.42.10">
    <property type="match status" value="1"/>
</dbReference>
<dbReference type="RefSeq" id="WP_185656694.1">
    <property type="nucleotide sequence ID" value="NZ_JACLAG010000014.1"/>
</dbReference>
<proteinExistence type="predicted"/>
<evidence type="ECO:0000256" key="1">
    <source>
        <dbReference type="SAM" id="Phobius"/>
    </source>
</evidence>
<dbReference type="Proteomes" id="UP000548504">
    <property type="component" value="Unassembled WGS sequence"/>
</dbReference>
<dbReference type="GO" id="GO:0015627">
    <property type="term" value="C:type II protein secretion system complex"/>
    <property type="evidence" value="ECO:0007669"/>
    <property type="project" value="InterPro"/>
</dbReference>
<evidence type="ECO:0000313" key="3">
    <source>
        <dbReference type="Proteomes" id="UP000548504"/>
    </source>
</evidence>
<protein>
    <submittedName>
        <fullName evidence="2">Type II secretion system protein GspC</fullName>
    </submittedName>
</protein>
<dbReference type="EMBL" id="JACLAG010000014">
    <property type="protein sequence ID" value="MBC2623045.1"/>
    <property type="molecule type" value="Genomic_DNA"/>
</dbReference>
<keyword evidence="1" id="KW-0472">Membrane</keyword>
<name>A0A7X1EKI5_9ENTR</name>
<dbReference type="InterPro" id="IPR001639">
    <property type="entry name" value="T2SS_protein-GspC"/>
</dbReference>
<evidence type="ECO:0000313" key="2">
    <source>
        <dbReference type="EMBL" id="MBC2623045.1"/>
    </source>
</evidence>
<sequence>MGAKTLVAWQQDKYIIVIINKKQINLLVILNHNFMKTIRHVFKSTLFYHGAYLIVIFASVICIFACIHKGYEQWFENKTLRTASSQIHQENISNRKQQWHLSSVPLDEDMNVSPHQQSHAQEALLSGVVVSGIIHSSNKSISRAILQENGEQNVYAINDYLKSSSKIRVTGITKNQIMFSSGEQTLQLTLLAELAQPSGPQGAVASRQEQQAVTLADFIDASPVVDKNTLRGLRLLPRKQVQFFKHSSLEPGDIAIQLNNIKLTQQANLGKAQNALKHLKMAQFTVLRNASPRLINVSVQQFQDGKED</sequence>
<gene>
    <name evidence="2" type="primary">gspC</name>
    <name evidence="2" type="ORF">H7I73_25775</name>
</gene>